<feature type="domain" description="SF3 helicase" evidence="4">
    <location>
        <begin position="204"/>
        <end position="359"/>
    </location>
</feature>
<dbReference type="AlphaFoldDB" id="A0A1Y3YVH4"/>
<comment type="caution">
    <text evidence="5">The sequence shown here is derived from an EMBL/GenBank/DDBJ whole genome shotgun (WGS) entry which is preliminary data.</text>
</comment>
<dbReference type="PANTHER" id="PTHR35372:SF2">
    <property type="entry name" value="SF3 HELICASE DOMAIN-CONTAINING PROTEIN"/>
    <property type="match status" value="1"/>
</dbReference>
<evidence type="ECO:0000259" key="4">
    <source>
        <dbReference type="PROSITE" id="PS51206"/>
    </source>
</evidence>
<dbReference type="InterPro" id="IPR051620">
    <property type="entry name" value="ORF904-like_C"/>
</dbReference>
<evidence type="ECO:0000256" key="3">
    <source>
        <dbReference type="ARBA" id="ARBA00022840"/>
    </source>
</evidence>
<dbReference type="Gene3D" id="3.40.50.300">
    <property type="entry name" value="P-loop containing nucleotide triphosphate hydrolases"/>
    <property type="match status" value="1"/>
</dbReference>
<dbReference type="InterPro" id="IPR014015">
    <property type="entry name" value="Helicase_SF3_DNA-vir"/>
</dbReference>
<dbReference type="SUPFAM" id="SSF52540">
    <property type="entry name" value="P-loop containing nucleoside triphosphate hydrolases"/>
    <property type="match status" value="1"/>
</dbReference>
<dbReference type="GO" id="GO:0016787">
    <property type="term" value="F:hydrolase activity"/>
    <property type="evidence" value="ECO:0007669"/>
    <property type="project" value="UniProtKB-KW"/>
</dbReference>
<gene>
    <name evidence="5" type="ORF">B5F97_06730</name>
</gene>
<dbReference type="InterPro" id="IPR006500">
    <property type="entry name" value="Helicase_put_C_phage/plasmid"/>
</dbReference>
<dbReference type="EMBL" id="NFII01000005">
    <property type="protein sequence ID" value="OUO01352.1"/>
    <property type="molecule type" value="Genomic_DNA"/>
</dbReference>
<dbReference type="PROSITE" id="PS51206">
    <property type="entry name" value="SF3_HELICASE_1"/>
    <property type="match status" value="1"/>
</dbReference>
<keyword evidence="2" id="KW-0378">Hydrolase</keyword>
<accession>A0A1Y3YVH4</accession>
<dbReference type="RefSeq" id="WP_087425832.1">
    <property type="nucleotide sequence ID" value="NZ_NFII01000005.1"/>
</dbReference>
<protein>
    <submittedName>
        <fullName evidence="5">DNA primase</fullName>
    </submittedName>
</protein>
<dbReference type="Pfam" id="PF19263">
    <property type="entry name" value="DUF5906"/>
    <property type="match status" value="1"/>
</dbReference>
<evidence type="ECO:0000313" key="5">
    <source>
        <dbReference type="EMBL" id="OUO01352.1"/>
    </source>
</evidence>
<dbReference type="InterPro" id="IPR045455">
    <property type="entry name" value="NrS-1_pol-like_helicase"/>
</dbReference>
<dbReference type="PANTHER" id="PTHR35372">
    <property type="entry name" value="ATP BINDING PROTEIN-RELATED"/>
    <property type="match status" value="1"/>
</dbReference>
<keyword evidence="1" id="KW-0547">Nucleotide-binding</keyword>
<dbReference type="SMART" id="SM00885">
    <property type="entry name" value="D5_N"/>
    <property type="match status" value="1"/>
</dbReference>
<keyword evidence="3" id="KW-0067">ATP-binding</keyword>
<sequence>MNSLKNIQKEILDGFPKVDCKEIYAKRLYQRLEKETDPDVKELLQEKIYSIQVTDETKSVLVAEKVKEVAEQLGYGLVINEGKTGYLYNKVYWVPINELDLKHFLGKAFQKMGADKYTSKTVRIVNRVYEQACYSLYRQMERDKNTTKINLTNTTLVIGNDGSVKEQEHSADDYFFYVLPYEYDPKAECPMFHRFLNEVLPDEDIQLILQEFIGCCLNPFIKLEKALCCVGSGFNGKSVFSWITMALLGEDNVCSCNINSLCDDKGYSRAMIRNKLLNYSSDFNGKIFANGIFKQLTSGEPVEARRLYKEPEIVKDYARLAFNCNSMPSSADTSFGFRRRLLIIPFNVKIDKSKADPDLARKLKTELSGILIWAIEGLRRFIRNGKKLSQSPTLETLEQAYKEDTDTVVMFLNAQQCVPDNNNKTGLTPLFNKYREYCKNNDLRSETRENFKMKLKDEGYVVEEDSKKGVKIGLSSSMVLTSPFD</sequence>
<evidence type="ECO:0000313" key="6">
    <source>
        <dbReference type="Proteomes" id="UP000195386"/>
    </source>
</evidence>
<dbReference type="GO" id="GO:0005524">
    <property type="term" value="F:ATP binding"/>
    <property type="evidence" value="ECO:0007669"/>
    <property type="project" value="UniProtKB-KW"/>
</dbReference>
<organism evidence="5 6">
    <name type="scientific">Bacteroides clarus</name>
    <dbReference type="NCBI Taxonomy" id="626929"/>
    <lineage>
        <taxon>Bacteria</taxon>
        <taxon>Pseudomonadati</taxon>
        <taxon>Bacteroidota</taxon>
        <taxon>Bacteroidia</taxon>
        <taxon>Bacteroidales</taxon>
        <taxon>Bacteroidaceae</taxon>
        <taxon>Bacteroides</taxon>
    </lineage>
</organism>
<evidence type="ECO:0000256" key="1">
    <source>
        <dbReference type="ARBA" id="ARBA00022741"/>
    </source>
</evidence>
<dbReference type="InterPro" id="IPR014818">
    <property type="entry name" value="Phage/plasmid_primase_P4_C"/>
</dbReference>
<dbReference type="Proteomes" id="UP000195386">
    <property type="component" value="Unassembled WGS sequence"/>
</dbReference>
<name>A0A1Y3YVH4_9BACE</name>
<dbReference type="Pfam" id="PF08706">
    <property type="entry name" value="D5_N"/>
    <property type="match status" value="1"/>
</dbReference>
<reference evidence="6" key="1">
    <citation type="submission" date="2017-04" db="EMBL/GenBank/DDBJ databases">
        <title>Function of individual gut microbiota members based on whole genome sequencing of pure cultures obtained from chicken caecum.</title>
        <authorList>
            <person name="Medvecky M."/>
            <person name="Cejkova D."/>
            <person name="Polansky O."/>
            <person name="Karasova D."/>
            <person name="Kubasova T."/>
            <person name="Cizek A."/>
            <person name="Rychlik I."/>
        </authorList>
    </citation>
    <scope>NUCLEOTIDE SEQUENCE [LARGE SCALE GENOMIC DNA]</scope>
    <source>
        <strain evidence="6">An43</strain>
    </source>
</reference>
<proteinExistence type="predicted"/>
<evidence type="ECO:0000256" key="2">
    <source>
        <dbReference type="ARBA" id="ARBA00022801"/>
    </source>
</evidence>
<dbReference type="InterPro" id="IPR027417">
    <property type="entry name" value="P-loop_NTPase"/>
</dbReference>
<dbReference type="NCBIfam" id="TIGR01613">
    <property type="entry name" value="primase_Cterm"/>
    <property type="match status" value="1"/>
</dbReference>